<evidence type="ECO:0000256" key="2">
    <source>
        <dbReference type="ARBA" id="ARBA00022475"/>
    </source>
</evidence>
<keyword evidence="5 7" id="KW-0472">Membrane</keyword>
<dbReference type="PANTHER" id="PTHR30606:SF10">
    <property type="entry name" value="PHOSPHATIDYLINOSITOL MANNOSIDE ACYLTRANSFERASE"/>
    <property type="match status" value="1"/>
</dbReference>
<reference evidence="8 9" key="1">
    <citation type="submission" date="2019-02" db="EMBL/GenBank/DDBJ databases">
        <title>Isolation and identification of novel species under the genus Muribaculum.</title>
        <authorList>
            <person name="Miyake S."/>
            <person name="Ding Y."/>
            <person name="Low A."/>
            <person name="Soh M."/>
            <person name="Seedorf H."/>
        </authorList>
    </citation>
    <scope>NUCLEOTIDE SEQUENCE [LARGE SCALE GENOMIC DNA]</scope>
    <source>
        <strain evidence="8 9">TLL-A3</strain>
    </source>
</reference>
<dbReference type="CDD" id="cd07984">
    <property type="entry name" value="LPLAT_LABLAT-like"/>
    <property type="match status" value="1"/>
</dbReference>
<dbReference type="GO" id="GO:0016746">
    <property type="term" value="F:acyltransferase activity"/>
    <property type="evidence" value="ECO:0007669"/>
    <property type="project" value="UniProtKB-KW"/>
</dbReference>
<keyword evidence="7" id="KW-1133">Transmembrane helix</keyword>
<dbReference type="InterPro" id="IPR004960">
    <property type="entry name" value="LipA_acyltrans"/>
</dbReference>
<keyword evidence="6" id="KW-0012">Acyltransferase</keyword>
<sequence length="331" mass="39119">MVQATEVGHSSPAVHSQTRSEICEPEHRCNTTCSATNTQDIMREKLKYALYRVLFTTLALLPFRVLYCISDGVRMILQHVMKYRRGVIRMNLRNSFPEKTDEELREIEQDFYKQFADNIVETAKLLHISDKQVDRRIKVECGEIVDRLIEEGHPVVMYLGHYANWEYVPAVVRHFSKPRLCAQVYKPLHDKAFDRLMLKVRSRFNPVSLPQERVFRTMVRWHRDNVPFIIGFVADHRSNSSVSHHATTFLGQHTPFNPGGEEIGKHVNAAYLYLDMEKTGRGHYRMTLKPIKPRSLEGDSPYTRRYYEMLEETIRRRPGLWLWSHRRWLYQ</sequence>
<dbReference type="PANTHER" id="PTHR30606">
    <property type="entry name" value="LIPID A BIOSYNTHESIS LAUROYL ACYLTRANSFERASE"/>
    <property type="match status" value="1"/>
</dbReference>
<keyword evidence="9" id="KW-1185">Reference proteome</keyword>
<dbReference type="AlphaFoldDB" id="A0A4Z0V823"/>
<dbReference type="Pfam" id="PF03279">
    <property type="entry name" value="Lip_A_acyltrans"/>
    <property type="match status" value="1"/>
</dbReference>
<evidence type="ECO:0000256" key="6">
    <source>
        <dbReference type="ARBA" id="ARBA00023315"/>
    </source>
</evidence>
<gene>
    <name evidence="8" type="ORF">EZ315_02125</name>
</gene>
<comment type="subcellular location">
    <subcellularLocation>
        <location evidence="1">Cell inner membrane</location>
    </subcellularLocation>
</comment>
<feature type="transmembrane region" description="Helical" evidence="7">
    <location>
        <begin position="49"/>
        <end position="67"/>
    </location>
</feature>
<keyword evidence="4" id="KW-0808">Transferase</keyword>
<dbReference type="Proteomes" id="UP000297635">
    <property type="component" value="Unassembled WGS sequence"/>
</dbReference>
<accession>A0A4Z0V823</accession>
<dbReference type="GO" id="GO:0009247">
    <property type="term" value="P:glycolipid biosynthetic process"/>
    <property type="evidence" value="ECO:0007669"/>
    <property type="project" value="UniProtKB-ARBA"/>
</dbReference>
<keyword evidence="2" id="KW-1003">Cell membrane</keyword>
<evidence type="ECO:0000256" key="7">
    <source>
        <dbReference type="SAM" id="Phobius"/>
    </source>
</evidence>
<organism evidence="8 9">
    <name type="scientific">Duncaniella freteri</name>
    <dbReference type="NCBI Taxonomy" id="2530391"/>
    <lineage>
        <taxon>Bacteria</taxon>
        <taxon>Pseudomonadati</taxon>
        <taxon>Bacteroidota</taxon>
        <taxon>Bacteroidia</taxon>
        <taxon>Bacteroidales</taxon>
        <taxon>Muribaculaceae</taxon>
        <taxon>Duncaniella</taxon>
    </lineage>
</organism>
<evidence type="ECO:0000256" key="4">
    <source>
        <dbReference type="ARBA" id="ARBA00022679"/>
    </source>
</evidence>
<evidence type="ECO:0000313" key="9">
    <source>
        <dbReference type="Proteomes" id="UP000297635"/>
    </source>
</evidence>
<comment type="caution">
    <text evidence="8">The sequence shown here is derived from an EMBL/GenBank/DDBJ whole genome shotgun (WGS) entry which is preliminary data.</text>
</comment>
<proteinExistence type="predicted"/>
<dbReference type="GO" id="GO:0005886">
    <property type="term" value="C:plasma membrane"/>
    <property type="evidence" value="ECO:0007669"/>
    <property type="project" value="UniProtKB-SubCell"/>
</dbReference>
<evidence type="ECO:0000313" key="8">
    <source>
        <dbReference type="EMBL" id="TGG39558.1"/>
    </source>
</evidence>
<protein>
    <submittedName>
        <fullName evidence="8">Lipd A biosynthesis protein</fullName>
    </submittedName>
</protein>
<evidence type="ECO:0000256" key="5">
    <source>
        <dbReference type="ARBA" id="ARBA00023136"/>
    </source>
</evidence>
<keyword evidence="3" id="KW-0997">Cell inner membrane</keyword>
<evidence type="ECO:0000256" key="1">
    <source>
        <dbReference type="ARBA" id="ARBA00004533"/>
    </source>
</evidence>
<evidence type="ECO:0000256" key="3">
    <source>
        <dbReference type="ARBA" id="ARBA00022519"/>
    </source>
</evidence>
<dbReference type="EMBL" id="SJSA01000001">
    <property type="protein sequence ID" value="TGG39558.1"/>
    <property type="molecule type" value="Genomic_DNA"/>
</dbReference>
<name>A0A4Z0V823_9BACT</name>
<keyword evidence="7" id="KW-0812">Transmembrane</keyword>